<protein>
    <submittedName>
        <fullName evidence="2">Uncharacterized protein</fullName>
    </submittedName>
</protein>
<accession>A0A1V9WYG5</accession>
<dbReference type="AlphaFoldDB" id="A0A1V9WYG5"/>
<reference evidence="2 3" key="1">
    <citation type="journal article" date="2017" name="Gigascience">
        <title>Draft genome of the honey bee ectoparasitic mite, Tropilaelaps mercedesae, is shaped by the parasitic life history.</title>
        <authorList>
            <person name="Dong X."/>
            <person name="Armstrong S.D."/>
            <person name="Xia D."/>
            <person name="Makepeace B.L."/>
            <person name="Darby A.C."/>
            <person name="Kadowaki T."/>
        </authorList>
    </citation>
    <scope>NUCLEOTIDE SEQUENCE [LARGE SCALE GENOMIC DNA]</scope>
    <source>
        <strain evidence="2">Wuxi-XJTLU</strain>
    </source>
</reference>
<proteinExistence type="predicted"/>
<keyword evidence="3" id="KW-1185">Reference proteome</keyword>
<keyword evidence="1" id="KW-1133">Transmembrane helix</keyword>
<name>A0A1V9WYG5_9ACAR</name>
<sequence>SLTHSCVLVLETVLSASPVYLTSADSAKNQFKSTEETTMHTLIVLSAVVVAVSAGGLGGYGLGGDLALHNGHASSFAVGQGAIAAPVLSVAKAAPVFAPVPVQVGAIQSSSYSTKINHGTIVGKAAIAAPVAVAAPVASKVALAAPAIAAGAGFGYGAGLGYDKAY</sequence>
<feature type="non-terminal residue" evidence="2">
    <location>
        <position position="1"/>
    </location>
</feature>
<feature type="transmembrane region" description="Helical" evidence="1">
    <location>
        <begin position="39"/>
        <end position="62"/>
    </location>
</feature>
<keyword evidence="1" id="KW-0812">Transmembrane</keyword>
<organism evidence="2 3">
    <name type="scientific">Tropilaelaps mercedesae</name>
    <dbReference type="NCBI Taxonomy" id="418985"/>
    <lineage>
        <taxon>Eukaryota</taxon>
        <taxon>Metazoa</taxon>
        <taxon>Ecdysozoa</taxon>
        <taxon>Arthropoda</taxon>
        <taxon>Chelicerata</taxon>
        <taxon>Arachnida</taxon>
        <taxon>Acari</taxon>
        <taxon>Parasitiformes</taxon>
        <taxon>Mesostigmata</taxon>
        <taxon>Gamasina</taxon>
        <taxon>Dermanyssoidea</taxon>
        <taxon>Laelapidae</taxon>
        <taxon>Tropilaelaps</taxon>
    </lineage>
</organism>
<comment type="caution">
    <text evidence="2">The sequence shown here is derived from an EMBL/GenBank/DDBJ whole genome shotgun (WGS) entry which is preliminary data.</text>
</comment>
<dbReference type="EMBL" id="MNPL01033055">
    <property type="protein sequence ID" value="OQR66290.1"/>
    <property type="molecule type" value="Genomic_DNA"/>
</dbReference>
<evidence type="ECO:0000313" key="3">
    <source>
        <dbReference type="Proteomes" id="UP000192247"/>
    </source>
</evidence>
<dbReference type="InParanoid" id="A0A1V9WYG5"/>
<evidence type="ECO:0000256" key="1">
    <source>
        <dbReference type="SAM" id="Phobius"/>
    </source>
</evidence>
<gene>
    <name evidence="2" type="ORF">BIW11_14251</name>
</gene>
<evidence type="ECO:0000313" key="2">
    <source>
        <dbReference type="EMBL" id="OQR66290.1"/>
    </source>
</evidence>
<keyword evidence="1" id="KW-0472">Membrane</keyword>
<dbReference type="Proteomes" id="UP000192247">
    <property type="component" value="Unassembled WGS sequence"/>
</dbReference>